<keyword evidence="4" id="KW-0472">Membrane</keyword>
<keyword evidence="7" id="KW-1185">Reference proteome</keyword>
<evidence type="ECO:0000256" key="4">
    <source>
        <dbReference type="ARBA" id="ARBA00023136"/>
    </source>
</evidence>
<comment type="caution">
    <text evidence="6">The sequence shown here is derived from an EMBL/GenBank/DDBJ whole genome shotgun (WGS) entry which is preliminary data.</text>
</comment>
<organism evidence="6 7">
    <name type="scientific">Sphingomonas arantia</name>
    <dbReference type="NCBI Taxonomy" id="1460676"/>
    <lineage>
        <taxon>Bacteria</taxon>
        <taxon>Pseudomonadati</taxon>
        <taxon>Pseudomonadota</taxon>
        <taxon>Alphaproteobacteria</taxon>
        <taxon>Sphingomonadales</taxon>
        <taxon>Sphingomonadaceae</taxon>
        <taxon>Sphingomonas</taxon>
    </lineage>
</organism>
<dbReference type="SUPFAM" id="SSF74653">
    <property type="entry name" value="TolA/TonB C-terminal domain"/>
    <property type="match status" value="1"/>
</dbReference>
<proteinExistence type="predicted"/>
<sequence length="151" mass="15566">MFDFVRSDAQRIAVSAAGALLFSGLCISGAIAPAQASAAPATVSAWQADAADRLDAAMVTMPANARSFARTDAAIAGTVAPDGTLSDAQIVQSSGSRTTDAALLSRAARLRLSPLPAEATTRNVVLRVALTGNDRARSLRQPRVAVRYAAR</sequence>
<feature type="chain" id="PRO_5046991199" evidence="5">
    <location>
        <begin position="39"/>
        <end position="151"/>
    </location>
</feature>
<dbReference type="Gene3D" id="3.30.1150.10">
    <property type="match status" value="1"/>
</dbReference>
<dbReference type="RefSeq" id="WP_380929877.1">
    <property type="nucleotide sequence ID" value="NZ_JBHUGS010000002.1"/>
</dbReference>
<evidence type="ECO:0000313" key="7">
    <source>
        <dbReference type="Proteomes" id="UP001597400"/>
    </source>
</evidence>
<evidence type="ECO:0000256" key="5">
    <source>
        <dbReference type="SAM" id="SignalP"/>
    </source>
</evidence>
<keyword evidence="2" id="KW-0812">Transmembrane</keyword>
<name>A0ABW4TXT3_9SPHN</name>
<evidence type="ECO:0000313" key="6">
    <source>
        <dbReference type="EMBL" id="MFD1951313.1"/>
    </source>
</evidence>
<dbReference type="NCBIfam" id="TIGR01352">
    <property type="entry name" value="tonB_Cterm"/>
    <property type="match status" value="1"/>
</dbReference>
<evidence type="ECO:0000256" key="3">
    <source>
        <dbReference type="ARBA" id="ARBA00022989"/>
    </source>
</evidence>
<dbReference type="EMBL" id="JBHUGS010000002">
    <property type="protein sequence ID" value="MFD1951313.1"/>
    <property type="molecule type" value="Genomic_DNA"/>
</dbReference>
<feature type="signal peptide" evidence="5">
    <location>
        <begin position="1"/>
        <end position="38"/>
    </location>
</feature>
<comment type="subcellular location">
    <subcellularLocation>
        <location evidence="1">Membrane</location>
        <topology evidence="1">Single-pass membrane protein</topology>
    </subcellularLocation>
</comment>
<dbReference type="Proteomes" id="UP001597400">
    <property type="component" value="Unassembled WGS sequence"/>
</dbReference>
<evidence type="ECO:0000256" key="1">
    <source>
        <dbReference type="ARBA" id="ARBA00004167"/>
    </source>
</evidence>
<gene>
    <name evidence="6" type="ORF">ACFSGX_11115</name>
</gene>
<dbReference type="InterPro" id="IPR006260">
    <property type="entry name" value="TonB/TolA_C"/>
</dbReference>
<keyword evidence="3" id="KW-1133">Transmembrane helix</keyword>
<keyword evidence="5" id="KW-0732">Signal</keyword>
<reference evidence="7" key="1">
    <citation type="journal article" date="2019" name="Int. J. Syst. Evol. Microbiol.">
        <title>The Global Catalogue of Microorganisms (GCM) 10K type strain sequencing project: providing services to taxonomists for standard genome sequencing and annotation.</title>
        <authorList>
            <consortium name="The Broad Institute Genomics Platform"/>
            <consortium name="The Broad Institute Genome Sequencing Center for Infectious Disease"/>
            <person name="Wu L."/>
            <person name="Ma J."/>
        </authorList>
    </citation>
    <scope>NUCLEOTIDE SEQUENCE [LARGE SCALE GENOMIC DNA]</scope>
    <source>
        <strain evidence="7">CGMCC 1.12702</strain>
    </source>
</reference>
<accession>A0ABW4TXT3</accession>
<protein>
    <submittedName>
        <fullName evidence="6">TonB family protein</fullName>
    </submittedName>
</protein>
<evidence type="ECO:0000256" key="2">
    <source>
        <dbReference type="ARBA" id="ARBA00022692"/>
    </source>
</evidence>